<accession>A0A915JNB6</accession>
<dbReference type="WBParaSite" id="nRc.2.0.1.t27695-RA">
    <property type="protein sequence ID" value="nRc.2.0.1.t27695-RA"/>
    <property type="gene ID" value="nRc.2.0.1.g27695"/>
</dbReference>
<reference evidence="2" key="1">
    <citation type="submission" date="2022-11" db="UniProtKB">
        <authorList>
            <consortium name="WormBaseParasite"/>
        </authorList>
    </citation>
    <scope>IDENTIFICATION</scope>
</reference>
<name>A0A915JNB6_ROMCU</name>
<evidence type="ECO:0000313" key="2">
    <source>
        <dbReference type="WBParaSite" id="nRc.2.0.1.t27695-RA"/>
    </source>
</evidence>
<evidence type="ECO:0000313" key="1">
    <source>
        <dbReference type="Proteomes" id="UP000887565"/>
    </source>
</evidence>
<proteinExistence type="predicted"/>
<dbReference type="AlphaFoldDB" id="A0A915JNB6"/>
<organism evidence="1 2">
    <name type="scientific">Romanomermis culicivorax</name>
    <name type="common">Nematode worm</name>
    <dbReference type="NCBI Taxonomy" id="13658"/>
    <lineage>
        <taxon>Eukaryota</taxon>
        <taxon>Metazoa</taxon>
        <taxon>Ecdysozoa</taxon>
        <taxon>Nematoda</taxon>
        <taxon>Enoplea</taxon>
        <taxon>Dorylaimia</taxon>
        <taxon>Mermithida</taxon>
        <taxon>Mermithoidea</taxon>
        <taxon>Mermithidae</taxon>
        <taxon>Romanomermis</taxon>
    </lineage>
</organism>
<keyword evidence="1" id="KW-1185">Reference proteome</keyword>
<dbReference type="Proteomes" id="UP000887565">
    <property type="component" value="Unplaced"/>
</dbReference>
<protein>
    <submittedName>
        <fullName evidence="2">Uncharacterized protein</fullName>
    </submittedName>
</protein>
<sequence>MQIFGSIKALRGEISSSHVIYGKNFYPQKSPLVINAGDVASWIPNSVNELPFLSLIGGLTPEKKSR</sequence>